<dbReference type="Pfam" id="PF23994">
    <property type="entry name" value="DUF7312"/>
    <property type="match status" value="1"/>
</dbReference>
<dbReference type="InterPro" id="IPR055736">
    <property type="entry name" value="DUF7312"/>
</dbReference>
<dbReference type="AlphaFoldDB" id="A0AAW4PMC7"/>
<keyword evidence="1" id="KW-1133">Transmembrane helix</keyword>
<evidence type="ECO:0000313" key="4">
    <source>
        <dbReference type="Proteomes" id="UP001430377"/>
    </source>
</evidence>
<name>A0AAW4PMC7_9EURY</name>
<dbReference type="EMBL" id="RKLR01000001">
    <property type="protein sequence ID" value="MBX0321916.1"/>
    <property type="molecule type" value="Genomic_DNA"/>
</dbReference>
<feature type="transmembrane region" description="Helical" evidence="1">
    <location>
        <begin position="95"/>
        <end position="113"/>
    </location>
</feature>
<sequence>MAADGSDDDRVAESSDDFVETYEFATEADVIDTTADADEDTQEGAVAGSFAPDVEVTPGTPTLENTLFVALGVYLSTLVLGQMVAGPGIYAPTTLATVTAAVVVGTAVCYALLTRTDPDT</sequence>
<protein>
    <recommendedName>
        <fullName evidence="2">DUF7312 domain-containing protein</fullName>
    </recommendedName>
</protein>
<accession>A0AAW4PMC7</accession>
<feature type="domain" description="DUF7312" evidence="2">
    <location>
        <begin position="33"/>
        <end position="82"/>
    </location>
</feature>
<evidence type="ECO:0000256" key="1">
    <source>
        <dbReference type="SAM" id="Phobius"/>
    </source>
</evidence>
<dbReference type="Proteomes" id="UP001430377">
    <property type="component" value="Unassembled WGS sequence"/>
</dbReference>
<keyword evidence="1" id="KW-0812">Transmembrane</keyword>
<evidence type="ECO:0000259" key="2">
    <source>
        <dbReference type="Pfam" id="PF23994"/>
    </source>
</evidence>
<dbReference type="RefSeq" id="WP_220616912.1">
    <property type="nucleotide sequence ID" value="NZ_RKLR01000001.1"/>
</dbReference>
<proteinExistence type="predicted"/>
<reference evidence="3 4" key="1">
    <citation type="submission" date="2021-06" db="EMBL/GenBank/DDBJ databases">
        <title>Halomicroarcula sp. a new haloarchaeum isolated from saline soil.</title>
        <authorList>
            <person name="Duran-Viseras A."/>
            <person name="Sanchez-Porro C."/>
            <person name="Ventosa A."/>
        </authorList>
    </citation>
    <scope>NUCLEOTIDE SEQUENCE [LARGE SCALE GENOMIC DNA]</scope>
    <source>
        <strain evidence="3 4">F13</strain>
    </source>
</reference>
<comment type="caution">
    <text evidence="3">The sequence shown here is derived from an EMBL/GenBank/DDBJ whole genome shotgun (WGS) entry which is preliminary data.</text>
</comment>
<feature type="transmembrane region" description="Helical" evidence="1">
    <location>
        <begin position="67"/>
        <end position="89"/>
    </location>
</feature>
<keyword evidence="1" id="KW-0472">Membrane</keyword>
<gene>
    <name evidence="3" type="ORF">EGH21_02605</name>
</gene>
<evidence type="ECO:0000313" key="3">
    <source>
        <dbReference type="EMBL" id="MBX0321916.1"/>
    </source>
</evidence>
<organism evidence="3 4">
    <name type="scientific">Haloarcula rubra</name>
    <dbReference type="NCBI Taxonomy" id="2487747"/>
    <lineage>
        <taxon>Archaea</taxon>
        <taxon>Methanobacteriati</taxon>
        <taxon>Methanobacteriota</taxon>
        <taxon>Stenosarchaea group</taxon>
        <taxon>Halobacteria</taxon>
        <taxon>Halobacteriales</taxon>
        <taxon>Haloarculaceae</taxon>
        <taxon>Haloarcula</taxon>
    </lineage>
</organism>
<keyword evidence="4" id="KW-1185">Reference proteome</keyword>